<feature type="region of interest" description="Disordered" evidence="1">
    <location>
        <begin position="1"/>
        <end position="227"/>
    </location>
</feature>
<proteinExistence type="predicted"/>
<dbReference type="AlphaFoldDB" id="A0A372M1X6"/>
<organism evidence="2 3">
    <name type="scientific">Streptomyces triticagri</name>
    <dbReference type="NCBI Taxonomy" id="2293568"/>
    <lineage>
        <taxon>Bacteria</taxon>
        <taxon>Bacillati</taxon>
        <taxon>Actinomycetota</taxon>
        <taxon>Actinomycetes</taxon>
        <taxon>Kitasatosporales</taxon>
        <taxon>Streptomycetaceae</taxon>
        <taxon>Streptomyces</taxon>
    </lineage>
</organism>
<feature type="compositionally biased region" description="Basic and acidic residues" evidence="1">
    <location>
        <begin position="127"/>
        <end position="143"/>
    </location>
</feature>
<feature type="compositionally biased region" description="Basic and acidic residues" evidence="1">
    <location>
        <begin position="7"/>
        <end position="16"/>
    </location>
</feature>
<evidence type="ECO:0000313" key="3">
    <source>
        <dbReference type="Proteomes" id="UP000263094"/>
    </source>
</evidence>
<feature type="compositionally biased region" description="Low complexity" evidence="1">
    <location>
        <begin position="36"/>
        <end position="48"/>
    </location>
</feature>
<reference evidence="2 3" key="1">
    <citation type="submission" date="2018-08" db="EMBL/GenBank/DDBJ databases">
        <title>Isolation, diversity and antifungal activity of Actinobacteria from wheat.</title>
        <authorList>
            <person name="Han C."/>
        </authorList>
    </citation>
    <scope>NUCLEOTIDE SEQUENCE [LARGE SCALE GENOMIC DNA]</scope>
    <source>
        <strain evidence="2 3">NEAU-YY421</strain>
    </source>
</reference>
<feature type="non-terminal residue" evidence="2">
    <location>
        <position position="227"/>
    </location>
</feature>
<comment type="caution">
    <text evidence="2">The sequence shown here is derived from an EMBL/GenBank/DDBJ whole genome shotgun (WGS) entry which is preliminary data.</text>
</comment>
<keyword evidence="3" id="KW-1185">Reference proteome</keyword>
<protein>
    <submittedName>
        <fullName evidence="2">Uncharacterized protein</fullName>
    </submittedName>
</protein>
<dbReference type="Proteomes" id="UP000263094">
    <property type="component" value="Unassembled WGS sequence"/>
</dbReference>
<accession>A0A372M1X6</accession>
<gene>
    <name evidence="2" type="ORF">DY218_19825</name>
</gene>
<sequence>MTMSDHTPQHSDDRRSSRTGAEDGGGTDSVAGGAGSPAADGSGAAEPGVSGRDGFGGDVWAPPEPAAAASEREVPLPDTVIGDLPDSGTDSDPTSTGTDPLAQTLITDLPSPPDDTLIGPPPGLGDLRAELSGERAPLGERRLGAGAQVPADGVGDAEGAGAPEDEQRAAGVGRPGLGGRGSSSDVGGQPGVRTVGGAEDATGGAGAAAPPGDAPHVSLGKADPWAP</sequence>
<evidence type="ECO:0000256" key="1">
    <source>
        <dbReference type="SAM" id="MobiDB-lite"/>
    </source>
</evidence>
<feature type="compositionally biased region" description="Low complexity" evidence="1">
    <location>
        <begin position="82"/>
        <end position="101"/>
    </location>
</feature>
<name>A0A372M1X6_9ACTN</name>
<dbReference type="EMBL" id="QUAK01000108">
    <property type="protein sequence ID" value="RFU84928.1"/>
    <property type="molecule type" value="Genomic_DNA"/>
</dbReference>
<feature type="compositionally biased region" description="Gly residues" evidence="1">
    <location>
        <begin position="22"/>
        <end position="35"/>
    </location>
</feature>
<evidence type="ECO:0000313" key="2">
    <source>
        <dbReference type="EMBL" id="RFU84928.1"/>
    </source>
</evidence>
<feature type="compositionally biased region" description="Low complexity" evidence="1">
    <location>
        <begin position="149"/>
        <end position="162"/>
    </location>
</feature>
<feature type="compositionally biased region" description="Low complexity" evidence="1">
    <location>
        <begin position="196"/>
        <end position="215"/>
    </location>
</feature>